<name>A0A7Y9GED4_9ACTN</name>
<evidence type="ECO:0000313" key="1">
    <source>
        <dbReference type="EMBL" id="NYE14940.1"/>
    </source>
</evidence>
<sequence>MTRPAHRSRLRRHLREITATDITGGLDPLTVTHRSLAINASAGSIWNATGCCTKR</sequence>
<dbReference type="AlphaFoldDB" id="A0A7Y9GED4"/>
<keyword evidence="2" id="KW-1185">Reference proteome</keyword>
<gene>
    <name evidence="1" type="ORF">BJ999_005236</name>
</gene>
<evidence type="ECO:0000313" key="2">
    <source>
        <dbReference type="Proteomes" id="UP000591272"/>
    </source>
</evidence>
<reference evidence="1 2" key="1">
    <citation type="submission" date="2020-07" db="EMBL/GenBank/DDBJ databases">
        <title>Sequencing the genomes of 1000 actinobacteria strains.</title>
        <authorList>
            <person name="Klenk H.-P."/>
        </authorList>
    </citation>
    <scope>NUCLEOTIDE SEQUENCE [LARGE SCALE GENOMIC DNA]</scope>
    <source>
        <strain evidence="1 2">DSM 43461</strain>
    </source>
</reference>
<accession>A0A7Y9GED4</accession>
<proteinExistence type="predicted"/>
<organism evidence="1 2">
    <name type="scientific">Actinomadura citrea</name>
    <dbReference type="NCBI Taxonomy" id="46158"/>
    <lineage>
        <taxon>Bacteria</taxon>
        <taxon>Bacillati</taxon>
        <taxon>Actinomycetota</taxon>
        <taxon>Actinomycetes</taxon>
        <taxon>Streptosporangiales</taxon>
        <taxon>Thermomonosporaceae</taxon>
        <taxon>Actinomadura</taxon>
    </lineage>
</organism>
<dbReference type="EMBL" id="JACCBT010000001">
    <property type="protein sequence ID" value="NYE14940.1"/>
    <property type="molecule type" value="Genomic_DNA"/>
</dbReference>
<dbReference type="RefSeq" id="WP_179835724.1">
    <property type="nucleotide sequence ID" value="NZ_BMRD01000040.1"/>
</dbReference>
<dbReference type="Proteomes" id="UP000591272">
    <property type="component" value="Unassembled WGS sequence"/>
</dbReference>
<protein>
    <submittedName>
        <fullName evidence="1">Uncharacterized protein</fullName>
    </submittedName>
</protein>
<comment type="caution">
    <text evidence="1">The sequence shown here is derived from an EMBL/GenBank/DDBJ whole genome shotgun (WGS) entry which is preliminary data.</text>
</comment>